<dbReference type="PANTHER" id="PTHR43080:SF2">
    <property type="entry name" value="CBS DOMAIN-CONTAINING PROTEIN"/>
    <property type="match status" value="1"/>
</dbReference>
<evidence type="ECO:0000256" key="2">
    <source>
        <dbReference type="PROSITE-ProRule" id="PRU00703"/>
    </source>
</evidence>
<gene>
    <name evidence="4" type="ORF">BLA60_15105</name>
</gene>
<dbReference type="InterPro" id="IPR046342">
    <property type="entry name" value="CBS_dom_sf"/>
</dbReference>
<sequence>MRARDVMSRPVVSVDTRTGVREAAAVLAEHPFSALPVVDDGGGVVGIFSESDALRIEPGQDRLVTEVMTSPVEVVGPATDVRVIAERMLAGHLRNLPVVEEGLLIGVVTKHDLIRTVVRDDDVVKAELRHLLDDYAGSRRRWSLEVTNGATTIEGDFADIAERDVIGALARTVPGVCSVELIATEPTPLTWDD</sequence>
<organism evidence="4 5">
    <name type="scientific">Actinophytocola xinjiangensis</name>
    <dbReference type="NCBI Taxonomy" id="485602"/>
    <lineage>
        <taxon>Bacteria</taxon>
        <taxon>Bacillati</taxon>
        <taxon>Actinomycetota</taxon>
        <taxon>Actinomycetes</taxon>
        <taxon>Pseudonocardiales</taxon>
        <taxon>Pseudonocardiaceae</taxon>
    </lineage>
</organism>
<dbReference type="InterPro" id="IPR051257">
    <property type="entry name" value="Diverse_CBS-Domain"/>
</dbReference>
<dbReference type="OrthoDB" id="9799454at2"/>
<dbReference type="SUPFAM" id="SSF54631">
    <property type="entry name" value="CBS-domain pair"/>
    <property type="match status" value="1"/>
</dbReference>
<dbReference type="EMBL" id="MSIF01000006">
    <property type="protein sequence ID" value="OLF10514.1"/>
    <property type="molecule type" value="Genomic_DNA"/>
</dbReference>
<name>A0A7Z0WNN0_9PSEU</name>
<dbReference type="InterPro" id="IPR000644">
    <property type="entry name" value="CBS_dom"/>
</dbReference>
<comment type="caution">
    <text evidence="4">The sequence shown here is derived from an EMBL/GenBank/DDBJ whole genome shotgun (WGS) entry which is preliminary data.</text>
</comment>
<dbReference type="SMART" id="SM00116">
    <property type="entry name" value="CBS"/>
    <property type="match status" value="2"/>
</dbReference>
<feature type="domain" description="CBS" evidence="3">
    <location>
        <begin position="7"/>
        <end position="63"/>
    </location>
</feature>
<dbReference type="AlphaFoldDB" id="A0A7Z0WNN0"/>
<dbReference type="PROSITE" id="PS51371">
    <property type="entry name" value="CBS"/>
    <property type="match status" value="2"/>
</dbReference>
<evidence type="ECO:0000259" key="3">
    <source>
        <dbReference type="PROSITE" id="PS51371"/>
    </source>
</evidence>
<dbReference type="Pfam" id="PF00571">
    <property type="entry name" value="CBS"/>
    <property type="match status" value="2"/>
</dbReference>
<dbReference type="PANTHER" id="PTHR43080">
    <property type="entry name" value="CBS DOMAIN-CONTAINING PROTEIN CBSX3, MITOCHONDRIAL"/>
    <property type="match status" value="1"/>
</dbReference>
<reference evidence="4 5" key="1">
    <citation type="submission" date="2016-12" db="EMBL/GenBank/DDBJ databases">
        <title>The draft genome sequence of Actinophytocola xinjiangensis.</title>
        <authorList>
            <person name="Wang W."/>
            <person name="Yuan L."/>
        </authorList>
    </citation>
    <scope>NUCLEOTIDE SEQUENCE [LARGE SCALE GENOMIC DNA]</scope>
    <source>
        <strain evidence="4 5">CGMCC 4.4663</strain>
    </source>
</reference>
<evidence type="ECO:0000313" key="4">
    <source>
        <dbReference type="EMBL" id="OLF10514.1"/>
    </source>
</evidence>
<protein>
    <recommendedName>
        <fullName evidence="3">CBS domain-containing protein</fullName>
    </recommendedName>
</protein>
<dbReference type="Proteomes" id="UP000185696">
    <property type="component" value="Unassembled WGS sequence"/>
</dbReference>
<feature type="domain" description="CBS" evidence="3">
    <location>
        <begin position="68"/>
        <end position="123"/>
    </location>
</feature>
<evidence type="ECO:0000313" key="5">
    <source>
        <dbReference type="Proteomes" id="UP000185696"/>
    </source>
</evidence>
<dbReference type="Gene3D" id="3.10.580.10">
    <property type="entry name" value="CBS-domain"/>
    <property type="match status" value="1"/>
</dbReference>
<accession>A0A7Z0WNN0</accession>
<evidence type="ECO:0000256" key="1">
    <source>
        <dbReference type="ARBA" id="ARBA00023122"/>
    </source>
</evidence>
<keyword evidence="1 2" id="KW-0129">CBS domain</keyword>
<proteinExistence type="predicted"/>
<dbReference type="RefSeq" id="WP_075133503.1">
    <property type="nucleotide sequence ID" value="NZ_MSIF01000006.1"/>
</dbReference>
<keyword evidence="5" id="KW-1185">Reference proteome</keyword>